<dbReference type="Pfam" id="PF10313">
    <property type="entry name" value="DUF2415"/>
    <property type="match status" value="1"/>
</dbReference>
<dbReference type="SUPFAM" id="SSF50978">
    <property type="entry name" value="WD40 repeat-like"/>
    <property type="match status" value="1"/>
</dbReference>
<dbReference type="RefSeq" id="XP_024330964.1">
    <property type="nucleotide sequence ID" value="XM_024474894.1"/>
</dbReference>
<evidence type="ECO:0000313" key="3">
    <source>
        <dbReference type="EMBL" id="KKO75222.1"/>
    </source>
</evidence>
<feature type="repeat" description="WD" evidence="1">
    <location>
        <begin position="197"/>
        <end position="229"/>
    </location>
</feature>
<name>A0A0F9YRL7_9MICR</name>
<dbReference type="VEuPathDB" id="MicrosporidiaDB:NCER_102316"/>
<accession>A0A0F9YRL7</accession>
<dbReference type="InterPro" id="IPR019417">
    <property type="entry name" value="DUF2415"/>
</dbReference>
<proteinExistence type="predicted"/>
<dbReference type="InterPro" id="IPR036322">
    <property type="entry name" value="WD40_repeat_dom_sf"/>
</dbReference>
<gene>
    <name evidence="3" type="ORF">AAJ76_27000505</name>
</gene>
<dbReference type="GeneID" id="36319823"/>
<dbReference type="VEuPathDB" id="MicrosporidiaDB:AAJ76_27000505"/>
<feature type="domain" description="DUF2415" evidence="2">
    <location>
        <begin position="240"/>
        <end position="279"/>
    </location>
</feature>
<dbReference type="OMA" id="NMNHASV"/>
<evidence type="ECO:0000259" key="2">
    <source>
        <dbReference type="Pfam" id="PF10313"/>
    </source>
</evidence>
<dbReference type="Proteomes" id="UP000034350">
    <property type="component" value="Unassembled WGS sequence"/>
</dbReference>
<dbReference type="EMBL" id="JPQZ01000027">
    <property type="protein sequence ID" value="KKO75222.1"/>
    <property type="molecule type" value="Genomic_DNA"/>
</dbReference>
<sequence length="323" mass="37312">MSTTQNQNIKDVSDFIYTFPKKHTEGVKTQHWQLKDMLKINNGNLIFPQSNKIYSYDYTAQIKYPLTQELIFLPTSLCAQEELVVVGGGKGQLYVKNLYTKNHKYFFLSDHINNHISIHDKTIYVSNNDKILRILSLEKDHINQINFISQVNFSSVSPDGRFLILVGDTNDVFVYTIENNGYKFFKKLKTVNDGGFSVTWNNLSNKFAVGTQDGFVCVWDIRSDEKLYTLCSKQQGSHRGAIRNVFFSTKKSLDLLFFTEQSSYLSVYDTRTFTKRHVVKVEQDLQITGATISEEDCKIFVSSESTIYEYDINTVSRRIFDTK</sequence>
<evidence type="ECO:0000313" key="4">
    <source>
        <dbReference type="Proteomes" id="UP000034350"/>
    </source>
</evidence>
<dbReference type="OrthoDB" id="64353at2759"/>
<comment type="caution">
    <text evidence="3">The sequence shown here is derived from an EMBL/GenBank/DDBJ whole genome shotgun (WGS) entry which is preliminary data.</text>
</comment>
<dbReference type="PROSITE" id="PS50082">
    <property type="entry name" value="WD_REPEATS_2"/>
    <property type="match status" value="1"/>
</dbReference>
<keyword evidence="1" id="KW-0853">WD repeat</keyword>
<dbReference type="Gene3D" id="2.130.10.10">
    <property type="entry name" value="YVTN repeat-like/Quinoprotein amine dehydrogenase"/>
    <property type="match status" value="1"/>
</dbReference>
<keyword evidence="4" id="KW-1185">Reference proteome</keyword>
<reference evidence="3 4" key="1">
    <citation type="journal article" date="2015" name="Environ. Microbiol.">
        <title>Genome analyses suggest the presence of polyploidy and recent human-driven expansions in eight global populations of the honeybee pathogen Nosema ceranae.</title>
        <authorList>
            <person name="Pelin A."/>
            <person name="Selman M."/>
            <person name="Aris-Brosou S."/>
            <person name="Farinelli L."/>
            <person name="Corradi N."/>
        </authorList>
    </citation>
    <scope>NUCLEOTIDE SEQUENCE [LARGE SCALE GENOMIC DNA]</scope>
    <source>
        <strain evidence="3 4">PA08 1199</strain>
    </source>
</reference>
<evidence type="ECO:0000256" key="1">
    <source>
        <dbReference type="PROSITE-ProRule" id="PRU00221"/>
    </source>
</evidence>
<organism evidence="3 4">
    <name type="scientific">Vairimorpha ceranae</name>
    <dbReference type="NCBI Taxonomy" id="40302"/>
    <lineage>
        <taxon>Eukaryota</taxon>
        <taxon>Fungi</taxon>
        <taxon>Fungi incertae sedis</taxon>
        <taxon>Microsporidia</taxon>
        <taxon>Nosematidae</taxon>
        <taxon>Vairimorpha</taxon>
    </lineage>
</organism>
<protein>
    <submittedName>
        <fullName evidence="3">Wd40 repeat-like protein</fullName>
    </submittedName>
</protein>
<dbReference type="PANTHER" id="PTHR43991">
    <property type="entry name" value="WD REPEAT PROTEIN (AFU_ORTHOLOGUE AFUA_8G05640)-RELATED"/>
    <property type="match status" value="1"/>
</dbReference>
<dbReference type="InterPro" id="IPR015943">
    <property type="entry name" value="WD40/YVTN_repeat-like_dom_sf"/>
</dbReference>
<dbReference type="VEuPathDB" id="MicrosporidiaDB:G9O61_00g013530"/>
<dbReference type="InterPro" id="IPR001680">
    <property type="entry name" value="WD40_rpt"/>
</dbReference>
<dbReference type="AlphaFoldDB" id="A0A0F9YRL7"/>
<dbReference type="PANTHER" id="PTHR43991:SF9">
    <property type="entry name" value="DUF2415 DOMAIN-CONTAINING PROTEIN"/>
    <property type="match status" value="1"/>
</dbReference>